<feature type="transmembrane region" description="Helical" evidence="6">
    <location>
        <begin position="455"/>
        <end position="477"/>
    </location>
</feature>
<keyword evidence="3 6" id="KW-1133">Transmembrane helix</keyword>
<dbReference type="EMBL" id="HBIP01000423">
    <property type="protein sequence ID" value="CAE0485147.1"/>
    <property type="molecule type" value="Transcribed_RNA"/>
</dbReference>
<evidence type="ECO:0000256" key="3">
    <source>
        <dbReference type="ARBA" id="ARBA00022989"/>
    </source>
</evidence>
<comment type="subcellular location">
    <subcellularLocation>
        <location evidence="1">Membrane</location>
        <topology evidence="1">Multi-pass membrane protein</topology>
    </subcellularLocation>
</comment>
<feature type="transmembrane region" description="Helical" evidence="6">
    <location>
        <begin position="372"/>
        <end position="390"/>
    </location>
</feature>
<evidence type="ECO:0000259" key="7">
    <source>
        <dbReference type="PROSITE" id="PS51382"/>
    </source>
</evidence>
<feature type="transmembrane region" description="Helical" evidence="6">
    <location>
        <begin position="402"/>
        <end position="435"/>
    </location>
</feature>
<gene>
    <name evidence="8" type="ORF">DTER00134_LOCUS186</name>
</gene>
<dbReference type="GO" id="GO:0005315">
    <property type="term" value="F:phosphate transmembrane transporter activity"/>
    <property type="evidence" value="ECO:0007669"/>
    <property type="project" value="TreeGrafter"/>
</dbReference>
<evidence type="ECO:0000256" key="5">
    <source>
        <dbReference type="SAM" id="MobiDB-lite"/>
    </source>
</evidence>
<evidence type="ECO:0000256" key="2">
    <source>
        <dbReference type="ARBA" id="ARBA00022692"/>
    </source>
</evidence>
<name>A0A7S3QJX5_DUNTE</name>
<dbReference type="AlphaFoldDB" id="A0A7S3QJX5"/>
<feature type="transmembrane region" description="Helical" evidence="6">
    <location>
        <begin position="725"/>
        <end position="756"/>
    </location>
</feature>
<protein>
    <recommendedName>
        <fullName evidence="7">SPX domain-containing protein</fullName>
    </recommendedName>
</protein>
<feature type="transmembrane region" description="Helical" evidence="6">
    <location>
        <begin position="630"/>
        <end position="649"/>
    </location>
</feature>
<dbReference type="GO" id="GO:0015140">
    <property type="term" value="F:malate transmembrane transporter activity"/>
    <property type="evidence" value="ECO:0007669"/>
    <property type="project" value="UniProtKB-ARBA"/>
</dbReference>
<dbReference type="InterPro" id="IPR001898">
    <property type="entry name" value="SLC13A/DASS"/>
</dbReference>
<feature type="region of interest" description="Disordered" evidence="5">
    <location>
        <begin position="117"/>
        <end position="203"/>
    </location>
</feature>
<dbReference type="InterPro" id="IPR004331">
    <property type="entry name" value="SPX_dom"/>
</dbReference>
<keyword evidence="4 6" id="KW-0472">Membrane</keyword>
<dbReference type="CDD" id="cd01115">
    <property type="entry name" value="SLC13_permease"/>
    <property type="match status" value="1"/>
</dbReference>
<accession>A0A7S3QJX5</accession>
<evidence type="ECO:0000256" key="6">
    <source>
        <dbReference type="SAM" id="Phobius"/>
    </source>
</evidence>
<reference evidence="8" key="1">
    <citation type="submission" date="2021-01" db="EMBL/GenBank/DDBJ databases">
        <authorList>
            <person name="Corre E."/>
            <person name="Pelletier E."/>
            <person name="Niang G."/>
            <person name="Scheremetjew M."/>
            <person name="Finn R."/>
            <person name="Kale V."/>
            <person name="Holt S."/>
            <person name="Cochrane G."/>
            <person name="Meng A."/>
            <person name="Brown T."/>
            <person name="Cohen L."/>
        </authorList>
    </citation>
    <scope>NUCLEOTIDE SEQUENCE</scope>
    <source>
        <strain evidence="8">CCMP1320</strain>
    </source>
</reference>
<feature type="transmembrane region" description="Helical" evidence="6">
    <location>
        <begin position="822"/>
        <end position="840"/>
    </location>
</feature>
<feature type="transmembrane region" description="Helical" evidence="6">
    <location>
        <begin position="501"/>
        <end position="529"/>
    </location>
</feature>
<proteinExistence type="predicted"/>
<feature type="domain" description="SPX" evidence="7">
    <location>
        <begin position="1"/>
        <end position="281"/>
    </location>
</feature>
<feature type="transmembrane region" description="Helical" evidence="6">
    <location>
        <begin position="656"/>
        <end position="678"/>
    </location>
</feature>
<sequence length="841" mass="91809">MKFGHILRFNVVEEWRPHYIHYAALKKIIFEIARLEQEQKQAGAPEGHVLHTDEEPLLHGHANYEMAIAHKENELVAEMDRELADIIAFTLRKEAEMASQLESLDLEVHSLEKQQLKRHNSGRFSFEPPPGLPTLTEEDGLLGMEDKGVQIASGGGAGDKTPLARATSATPNLDPTGASRLDTLEAGGPPLSPLSRTMSTSAAAMRPERIRIWAASKKAANRRRSLGHHPHHSDLQQRFIELFTGLNDLVEYLQINREGFRKVIKKHDKLTSSSLKETYWPLIEERYPEHKKDVLHHHIDRLVDLYSILYENGDVAAANESLSQNLRQHIKVERNTVWRDMVAMERRTVAATVDAGPQVGGRRAWLMANKSTFFLLLCIGTFLGLLMADLFEEPEKSNCAALLAFVSLLWATEAIPLFATALLVPPLAAVLRVLVDTSHPNHPERMSAPDAANAIFHAMFSQVTMLLLGGFSIAAALSKHFIAKQMAVAVLSRVGRVPRNVLLASMFVAAFASMWISNVAAPVLCFSLFQPILRTMDVTTPFAKSLVMGVALASNIGGMTSPISSPQNIFAIERMSMDGLPPSWLSWFAVALPVSFISILACWLLLLLVYRPGLTTMEVRPLKPYTDPMNMTQVYVILVSVVTVALWCANTFLQHIVGNMGVVAVLPMVAFFGSGVLSKDDFNGFLWNVVMLAMGGSALGESVRSSGLLSALASNISEQIAGMDLWTIAAIFCGVVLVCATFISHTVAAMVILPIVQSVGEAMPGHPHPKLLVMATGLTCSAAMGLPVSGFPNMNAVALEDGTGQTFVGTLDFLKVGIPSSIAAYFVIISVGHVLMQLVGF</sequence>
<organism evidence="8">
    <name type="scientific">Dunaliella tertiolecta</name>
    <name type="common">Green alga</name>
    <dbReference type="NCBI Taxonomy" id="3047"/>
    <lineage>
        <taxon>Eukaryota</taxon>
        <taxon>Viridiplantae</taxon>
        <taxon>Chlorophyta</taxon>
        <taxon>core chlorophytes</taxon>
        <taxon>Chlorophyceae</taxon>
        <taxon>CS clade</taxon>
        <taxon>Chlamydomonadales</taxon>
        <taxon>Dunaliellaceae</taxon>
        <taxon>Dunaliella</taxon>
    </lineage>
</organism>
<dbReference type="Pfam" id="PF00939">
    <property type="entry name" value="Na_sulph_symp"/>
    <property type="match status" value="1"/>
</dbReference>
<dbReference type="GO" id="GO:0006817">
    <property type="term" value="P:phosphate ion transport"/>
    <property type="evidence" value="ECO:0007669"/>
    <property type="project" value="TreeGrafter"/>
</dbReference>
<dbReference type="PANTHER" id="PTHR10283">
    <property type="entry name" value="SOLUTE CARRIER FAMILY 13 MEMBER"/>
    <property type="match status" value="1"/>
</dbReference>
<feature type="transmembrane region" description="Helical" evidence="6">
    <location>
        <begin position="584"/>
        <end position="610"/>
    </location>
</feature>
<keyword evidence="2 6" id="KW-0812">Transmembrane</keyword>
<dbReference type="PROSITE" id="PS51382">
    <property type="entry name" value="SPX"/>
    <property type="match status" value="1"/>
</dbReference>
<evidence type="ECO:0000256" key="4">
    <source>
        <dbReference type="ARBA" id="ARBA00023136"/>
    </source>
</evidence>
<evidence type="ECO:0000256" key="1">
    <source>
        <dbReference type="ARBA" id="ARBA00004141"/>
    </source>
</evidence>
<dbReference type="Pfam" id="PF03105">
    <property type="entry name" value="SPX"/>
    <property type="match status" value="2"/>
</dbReference>
<dbReference type="GO" id="GO:0005886">
    <property type="term" value="C:plasma membrane"/>
    <property type="evidence" value="ECO:0007669"/>
    <property type="project" value="TreeGrafter"/>
</dbReference>
<evidence type="ECO:0000313" key="8">
    <source>
        <dbReference type="EMBL" id="CAE0485147.1"/>
    </source>
</evidence>
<dbReference type="GO" id="GO:0006797">
    <property type="term" value="P:polyphosphate metabolic process"/>
    <property type="evidence" value="ECO:0007669"/>
    <property type="project" value="TreeGrafter"/>
</dbReference>
<dbReference type="PANTHER" id="PTHR10283:SF92">
    <property type="entry name" value="LOW-AFFINITY PHOSPHATE TRANSPORTER PHO91"/>
    <property type="match status" value="1"/>
</dbReference>